<dbReference type="RefSeq" id="WP_147231387.1">
    <property type="nucleotide sequence ID" value="NZ_VOSB01000007.1"/>
</dbReference>
<dbReference type="OrthoDB" id="9979198at2"/>
<gene>
    <name evidence="1" type="ORF">ES692_06180</name>
</gene>
<keyword evidence="2" id="KW-1185">Reference proteome</keyword>
<comment type="caution">
    <text evidence="1">The sequence shown here is derived from an EMBL/GenBank/DDBJ whole genome shotgun (WGS) entry which is preliminary data.</text>
</comment>
<name>A0A5C7BDG9_9FLAO</name>
<dbReference type="AlphaFoldDB" id="A0A5C7BDG9"/>
<organism evidence="1 2">
    <name type="scientific">Psychroserpens burtonensis</name>
    <dbReference type="NCBI Taxonomy" id="49278"/>
    <lineage>
        <taxon>Bacteria</taxon>
        <taxon>Pseudomonadati</taxon>
        <taxon>Bacteroidota</taxon>
        <taxon>Flavobacteriia</taxon>
        <taxon>Flavobacteriales</taxon>
        <taxon>Flavobacteriaceae</taxon>
        <taxon>Psychroserpens</taxon>
    </lineage>
</organism>
<protein>
    <submittedName>
        <fullName evidence="1">Uncharacterized protein</fullName>
    </submittedName>
</protein>
<dbReference type="Proteomes" id="UP000321938">
    <property type="component" value="Unassembled WGS sequence"/>
</dbReference>
<evidence type="ECO:0000313" key="2">
    <source>
        <dbReference type="Proteomes" id="UP000321938"/>
    </source>
</evidence>
<reference evidence="1 2" key="1">
    <citation type="submission" date="2019-08" db="EMBL/GenBank/DDBJ databases">
        <title>Genome of Psychroserpens burtonensis ACAM 167.</title>
        <authorList>
            <person name="Bowman J.P."/>
        </authorList>
    </citation>
    <scope>NUCLEOTIDE SEQUENCE [LARGE SCALE GENOMIC DNA]</scope>
    <source>
        <strain evidence="1 2">ACAM 167</strain>
    </source>
</reference>
<accession>A0A5C7BDG9</accession>
<proteinExistence type="predicted"/>
<sequence length="109" mass="12404">MIKLKRLFNAIYWHLYKLTPKGKRAYTLKQGLAGLQQSKAEGNITKMYVIGYANKLLKPKKILAFNKGKSIAKSKKTSHEVINASKEFNRDVLKHRGIKITKAGKFKNA</sequence>
<evidence type="ECO:0000313" key="1">
    <source>
        <dbReference type="EMBL" id="TXE18629.1"/>
    </source>
</evidence>
<dbReference type="EMBL" id="VOSB01000007">
    <property type="protein sequence ID" value="TXE18629.1"/>
    <property type="molecule type" value="Genomic_DNA"/>
</dbReference>